<dbReference type="InterPro" id="IPR023210">
    <property type="entry name" value="NADP_OxRdtase_dom"/>
</dbReference>
<protein>
    <recommendedName>
        <fullName evidence="4">NADP-dependent oxidoreductase domain-containing protein</fullName>
    </recommendedName>
</protein>
<keyword evidence="6" id="KW-1185">Reference proteome</keyword>
<sequence>MSSEPVFDPKDMKFRRLGRSGLRVSVFALGGWLTYGESVDTAKTQEILKVAWEAGVNTFDTAEVYANGKCEVAMGQAIKNLGWKRSE</sequence>
<dbReference type="Pfam" id="PF00248">
    <property type="entry name" value="Aldo_ket_red"/>
    <property type="match status" value="1"/>
</dbReference>
<dbReference type="PANTHER" id="PTHR43150:SF2">
    <property type="entry name" value="HYPERKINETIC, ISOFORM M"/>
    <property type="match status" value="1"/>
</dbReference>
<dbReference type="Proteomes" id="UP001176517">
    <property type="component" value="Unassembled WGS sequence"/>
</dbReference>
<feature type="non-terminal residue" evidence="5">
    <location>
        <position position="87"/>
    </location>
</feature>
<evidence type="ECO:0000256" key="3">
    <source>
        <dbReference type="ARBA" id="ARBA00023002"/>
    </source>
</evidence>
<proteinExistence type="inferred from homology"/>
<reference evidence="5" key="1">
    <citation type="journal article" date="2023" name="PhytoFront">
        <title>Draft Genome Resources of Seven Strains of Tilletia horrida, Causal Agent of Kernel Smut of Rice.</title>
        <authorList>
            <person name="Khanal S."/>
            <person name="Antony Babu S."/>
            <person name="Zhou X.G."/>
        </authorList>
    </citation>
    <scope>NUCLEOTIDE SEQUENCE</scope>
    <source>
        <strain evidence="5">TX6</strain>
    </source>
</reference>
<dbReference type="GO" id="GO:0016491">
    <property type="term" value="F:oxidoreductase activity"/>
    <property type="evidence" value="ECO:0007669"/>
    <property type="project" value="UniProtKB-KW"/>
</dbReference>
<evidence type="ECO:0000256" key="1">
    <source>
        <dbReference type="ARBA" id="ARBA00006515"/>
    </source>
</evidence>
<evidence type="ECO:0000259" key="4">
    <source>
        <dbReference type="Pfam" id="PF00248"/>
    </source>
</evidence>
<dbReference type="InterPro" id="IPR005399">
    <property type="entry name" value="K_chnl_volt-dep_bsu_KCNAB-rel"/>
</dbReference>
<accession>A0AAN6GK17</accession>
<organism evidence="5 6">
    <name type="scientific">Tilletia horrida</name>
    <dbReference type="NCBI Taxonomy" id="155126"/>
    <lineage>
        <taxon>Eukaryota</taxon>
        <taxon>Fungi</taxon>
        <taxon>Dikarya</taxon>
        <taxon>Basidiomycota</taxon>
        <taxon>Ustilaginomycotina</taxon>
        <taxon>Exobasidiomycetes</taxon>
        <taxon>Tilletiales</taxon>
        <taxon>Tilletiaceae</taxon>
        <taxon>Tilletia</taxon>
    </lineage>
</organism>
<dbReference type="InterPro" id="IPR036812">
    <property type="entry name" value="NAD(P)_OxRdtase_dom_sf"/>
</dbReference>
<comment type="similarity">
    <text evidence="1">Belongs to the shaker potassium channel beta subunit family.</text>
</comment>
<evidence type="ECO:0000313" key="5">
    <source>
        <dbReference type="EMBL" id="KAK0545070.1"/>
    </source>
</evidence>
<evidence type="ECO:0000313" key="6">
    <source>
        <dbReference type="Proteomes" id="UP001176517"/>
    </source>
</evidence>
<gene>
    <name evidence="5" type="ORF">OC846_005808</name>
</gene>
<evidence type="ECO:0000256" key="2">
    <source>
        <dbReference type="ARBA" id="ARBA00022857"/>
    </source>
</evidence>
<keyword evidence="2" id="KW-0521">NADP</keyword>
<dbReference type="PANTHER" id="PTHR43150">
    <property type="entry name" value="HYPERKINETIC, ISOFORM M"/>
    <property type="match status" value="1"/>
</dbReference>
<dbReference type="Gene3D" id="3.20.20.100">
    <property type="entry name" value="NADP-dependent oxidoreductase domain"/>
    <property type="match status" value="1"/>
</dbReference>
<feature type="domain" description="NADP-dependent oxidoreductase" evidence="4">
    <location>
        <begin position="29"/>
        <end position="80"/>
    </location>
</feature>
<dbReference type="AlphaFoldDB" id="A0AAN6GK17"/>
<comment type="caution">
    <text evidence="5">The sequence shown here is derived from an EMBL/GenBank/DDBJ whole genome shotgun (WGS) entry which is preliminary data.</text>
</comment>
<name>A0AAN6GK17_9BASI</name>
<dbReference type="EMBL" id="JAPDMZ010000248">
    <property type="protein sequence ID" value="KAK0545070.1"/>
    <property type="molecule type" value="Genomic_DNA"/>
</dbReference>
<keyword evidence="3" id="KW-0560">Oxidoreductase</keyword>
<dbReference type="SUPFAM" id="SSF51430">
    <property type="entry name" value="NAD(P)-linked oxidoreductase"/>
    <property type="match status" value="1"/>
</dbReference>